<gene>
    <name evidence="3" type="ORF">JKA74_15475</name>
</gene>
<reference evidence="3" key="1">
    <citation type="submission" date="2021-01" db="EMBL/GenBank/DDBJ databases">
        <title>Marivirga aurantiaca sp. nov., isolated from intertidal surface sediments.</title>
        <authorList>
            <person name="Zhang M."/>
        </authorList>
    </citation>
    <scope>NUCLEOTIDE SEQUENCE</scope>
    <source>
        <strain evidence="3">S37H4</strain>
    </source>
</reference>
<dbReference type="PANTHER" id="PTHR48004">
    <property type="entry name" value="OS01G0149700 PROTEIN"/>
    <property type="match status" value="1"/>
</dbReference>
<feature type="domain" description="Fibronectin type-III" evidence="2">
    <location>
        <begin position="1610"/>
        <end position="1705"/>
    </location>
</feature>
<dbReference type="PROSITE" id="PS51450">
    <property type="entry name" value="LRR"/>
    <property type="match status" value="1"/>
</dbReference>
<dbReference type="EMBL" id="JAEQBW010000008">
    <property type="protein sequence ID" value="MBK6266445.1"/>
    <property type="molecule type" value="Genomic_DNA"/>
</dbReference>
<dbReference type="InterPro" id="IPR036179">
    <property type="entry name" value="Ig-like_dom_sf"/>
</dbReference>
<keyword evidence="1" id="KW-0732">Signal</keyword>
<organism evidence="3 4">
    <name type="scientific">Marivirga aurantiaca</name>
    <dbReference type="NCBI Taxonomy" id="2802615"/>
    <lineage>
        <taxon>Bacteria</taxon>
        <taxon>Pseudomonadati</taxon>
        <taxon>Bacteroidota</taxon>
        <taxon>Cytophagia</taxon>
        <taxon>Cytophagales</taxon>
        <taxon>Marivirgaceae</taxon>
        <taxon>Marivirga</taxon>
    </lineage>
</organism>
<dbReference type="SUPFAM" id="SSF49265">
    <property type="entry name" value="Fibronectin type III"/>
    <property type="match status" value="1"/>
</dbReference>
<evidence type="ECO:0000313" key="3">
    <source>
        <dbReference type="EMBL" id="MBK6266445.1"/>
    </source>
</evidence>
<dbReference type="Proteomes" id="UP000611723">
    <property type="component" value="Unassembled WGS sequence"/>
</dbReference>
<dbReference type="InterPro" id="IPR026444">
    <property type="entry name" value="Secre_tail"/>
</dbReference>
<keyword evidence="4" id="KW-1185">Reference proteome</keyword>
<dbReference type="InterPro" id="IPR052941">
    <property type="entry name" value="StomDev_PlantInt_Reg"/>
</dbReference>
<accession>A0A934X119</accession>
<feature type="domain" description="Fibronectin type-III" evidence="2">
    <location>
        <begin position="565"/>
        <end position="656"/>
    </location>
</feature>
<dbReference type="InterPro" id="IPR013783">
    <property type="entry name" value="Ig-like_fold"/>
</dbReference>
<dbReference type="Pfam" id="PF13517">
    <property type="entry name" value="FG-GAP_3"/>
    <property type="match status" value="1"/>
</dbReference>
<comment type="caution">
    <text evidence="3">The sequence shown here is derived from an EMBL/GenBank/DDBJ whole genome shotgun (WGS) entry which is preliminary data.</text>
</comment>
<dbReference type="SUPFAM" id="SSF117074">
    <property type="entry name" value="Hypothetical protein PA1324"/>
    <property type="match status" value="1"/>
</dbReference>
<evidence type="ECO:0000313" key="4">
    <source>
        <dbReference type="Proteomes" id="UP000611723"/>
    </source>
</evidence>
<dbReference type="PANTHER" id="PTHR48004:SF59">
    <property type="entry name" value="LEUCINE-RICH REPEAT-CONTAINING N-TERMINAL PLANT-TYPE DOMAIN-CONTAINING PROTEIN"/>
    <property type="match status" value="1"/>
</dbReference>
<proteinExistence type="predicted"/>
<dbReference type="Pfam" id="PF18962">
    <property type="entry name" value="Por_Secre_tail"/>
    <property type="match status" value="1"/>
</dbReference>
<dbReference type="InterPro" id="IPR036116">
    <property type="entry name" value="FN3_sf"/>
</dbReference>
<dbReference type="InterPro" id="IPR001611">
    <property type="entry name" value="Leu-rich_rpt"/>
</dbReference>
<dbReference type="SUPFAM" id="SSF69318">
    <property type="entry name" value="Integrin alpha N-terminal domain"/>
    <property type="match status" value="1"/>
</dbReference>
<name>A0A934X119_9BACT</name>
<protein>
    <submittedName>
        <fullName evidence="3">VCBS repeat-containing protein</fullName>
    </submittedName>
</protein>
<dbReference type="SUPFAM" id="SSF48726">
    <property type="entry name" value="Immunoglobulin"/>
    <property type="match status" value="1"/>
</dbReference>
<dbReference type="RefSeq" id="WP_201432128.1">
    <property type="nucleotide sequence ID" value="NZ_JAEQBW010000008.1"/>
</dbReference>
<dbReference type="InterPro" id="IPR032675">
    <property type="entry name" value="LRR_dom_sf"/>
</dbReference>
<dbReference type="NCBIfam" id="TIGR04183">
    <property type="entry name" value="Por_Secre_tail"/>
    <property type="match status" value="1"/>
</dbReference>
<dbReference type="Gene3D" id="3.80.10.10">
    <property type="entry name" value="Ribonuclease Inhibitor"/>
    <property type="match status" value="2"/>
</dbReference>
<dbReference type="InterPro" id="IPR028994">
    <property type="entry name" value="Integrin_alpha_N"/>
</dbReference>
<evidence type="ECO:0000256" key="1">
    <source>
        <dbReference type="ARBA" id="ARBA00022729"/>
    </source>
</evidence>
<sequence>MKKLLFLTLCGICLLTVELKAQCIEGEVEIGIEVDASSESYAEEIYWRLVNNSTNATVEETQPAYLTNGQVDTVKVCLVENESYRLELYDSFGDGWNGAVYRLLYSDGFVLHQGTPTNGLEGENDLEESVVFSAGERLGDDCASPRKLETGIIYNVNTQQYTNNYTTNTLFDSGKEVIYEFVAPLSDVYRFLFTNIGDSVRTSMQLFDGCLDASPTRIDYDTTGLTMDTLSIEKDLAGGNTYFIVISNNPEFTGVDFTSGSLSVNFNSDPLNMNCANSVPLALNGTSVTGRLPENNFSGFTGLSLVDPYGDGYSSGEDSVFYSFSLAAAESIVVQLEGFRKEEKIFLELEKRNSCGEGSLLSYKRVVTMGEFGRFVFDDLTAGNYFVKLFPEDYSETKLFEISLRSVSDITTPVYQNCNNALLVESEFVCVECQPEIPITWLSYFNGTDSGLGTPCTQDSIFAANTADVWVKAKVPSGRNLIVETFGPHSDAFSSPDKVMETRWAAYIGQCGDLTEIFCSDSFEAHQYDTLVNLPADENVYIRLFDRNGDNSGEIGVRLFEPEALPYPNYNIEQNPTSLNLTLSSFYSPFEYGLIVSEDSFDTFLPTYPQFINGNATSYSITDLQPATQYFLKIWTQNGILSNSDTAIVQVKTAPYLISTVQSGDWNDSAVWEGGNIPVADSAVSIQHKVTVSPGSNITVEGLNIENTGDSVSAIGLFLNDADFTVNGDVLIMDQEFSTLADSMGIFIENQEVGVEKNFLVNGNFSMNKNAVNNYTQMLCYVKNTGGGINFSVGNNFYVTYQYSESIHQFPDDVYFEGATLNVGNEISFSNDTTQNYQPLNIRFQNSEVNVHRFNVLDSALNTSQKFNIIFSGNSQMNLTGDFSKQKGGLVKFLDNTSLNLVGTNYQSISGFDPSIGQDSTIINNLVLDNVLQDTEANPTSLRRKGAFSLDNTQNSNTVQLFINGEISFVNGVFVAMSFYEGSQAKLLMSSQSSVNNINGPNQDSFVRGRVDKIGVTDFTFPIGNEYGPRLIGLKNISALDNSSVFSMNAVGNHCLDSTFTVSGVSNIREEDFWLMEAELSENNITADIELLFNDFSAENITDLASLQLLTFDNGGNLGNGSLTANSFVVNYNFENGTQKTLGLGSLSAIENNFYQPLAIESISANVAKPGDALTIFYSSDDANNGDKVYLGDVQATTLSSTANSLTFEVPVGARSGEVLVYRANGKAIYSLVNLSISDVTSKTIVPQNYDSLTIIDNLNIATFGKSQFEISQIDNNIYSDIVASTGTDSLKIVKNIGGSMESDFVYLENTPTGLMYKIFSVAKSNLTNSLTSDLFAFYNLDNREGFLYLKNDGNGNFTLFNNPEEKGEGSRFNSPTFWDSNSDGYTDVSYSFLDPTDNFNAINTSNSESDCSVYGAGALVSRADQKQISSLLYGAFLEFPYNMTIYYVQEAGVIYIYDPYNNPAVTPGTFLASTSLSEFEKISVNNDDKSQIAAIDSVNNTLEVFDFYSNGTINRLDVSLGFKPGKMAIEDVNGDGFPDVIISDRNTADVYFYLNSQSGSFEQSIVINYGISNISDLDIADLNGDGEKDIVLLQENGNLSIAYYKPVNPAGAPVISSANITTTGFDLSWPTVPEASSYEILISLNNDSTASLATDSIFALTDSTLTFNAPVPFQTYYVFGRSINAAGDSSSYSSPLTVDLIPLNPPVINISDINSNGFNLNFDPVEGASSFEVFIGLSPDSLDSGNSFIIVNDTIFNFSAPEYSEKYYFYGRSIANAIDTSGFTAIDSVKLPVSNYLEQDSLALVSLYNSTNGVNWNNNENWLLGKVNTWNGITMAGDTVRSLALSNNQLEGELPDSIALLNFVTQMDFSLNTLTSLGGLDSLTAQLEELNVSGNNINFENLDNYISIPNFIYADQNYQYALISDTLVNLHSNSSFEIGATATSNQYQWYKNGDLIAGADNITFAIDSAQKSDEGLYYLEITNTDLPGLTLFSDTLNFKVSTLERDMAALRVLYQTANGDSWSSIQWDTTAVDPASWNSSPTDIVVENNRVVEVNLPNNNLSGEVPQLITEILGLRTLDLANNAIVDMADLSGMPSLTELDISGNALGYEDLEPNMSIAGLLFSPQAKLGDPLREELPVGSSYEMIYSIGGTANSYQWLRNGQAVSGAVSDSLLIDSLSYQNMGSYELIIKNEIVNSVNPDFELSTHVIDLLATANVNGHVADLNNIPTESGNMLIFGITTEGAFDTVAFANNQVLLPLDVGGNYELSNLVLGDYLIFVKPNKAEYPDLLNTYWTNTIDWDDADTLFLRNNMEDVDVTIQGTPQPLSGTSVFSGYLEEELGNETGRVLPRERVSGAGVSVRRISTSTKDITGFSNNGELIAYLETDENGEFSFEGLAAGEYTVKIDYPGVPMDQSSDLSFTLTGENSEALEVAAVVENGVCSIETIRYTANKLKNQKYIQVHPNPVDDLLTIMINDEHFNSITILDINGRVIERVNEGFRKKMVEVIDMSAYESGVYVLQVLWKNGTSSSSKIIKK</sequence>
<dbReference type="InterPro" id="IPR013517">
    <property type="entry name" value="FG-GAP"/>
</dbReference>
<dbReference type="PROSITE" id="PS50853">
    <property type="entry name" value="FN3"/>
    <property type="match status" value="2"/>
</dbReference>
<dbReference type="SUPFAM" id="SSF52047">
    <property type="entry name" value="RNI-like"/>
    <property type="match status" value="1"/>
</dbReference>
<evidence type="ECO:0000259" key="2">
    <source>
        <dbReference type="PROSITE" id="PS50853"/>
    </source>
</evidence>
<dbReference type="Gene3D" id="2.60.40.10">
    <property type="entry name" value="Immunoglobulins"/>
    <property type="match status" value="6"/>
</dbReference>
<dbReference type="InterPro" id="IPR003961">
    <property type="entry name" value="FN3_dom"/>
</dbReference>